<evidence type="ECO:0000256" key="2">
    <source>
        <dbReference type="ARBA" id="ARBA00023002"/>
    </source>
</evidence>
<evidence type="ECO:0000259" key="3">
    <source>
        <dbReference type="Pfam" id="PF00881"/>
    </source>
</evidence>
<dbReference type="Pfam" id="PF00881">
    <property type="entry name" value="Nitroreductase"/>
    <property type="match status" value="1"/>
</dbReference>
<keyword evidence="2" id="KW-0560">Oxidoreductase</keyword>
<reference evidence="4 5" key="1">
    <citation type="submission" date="2023-04" db="EMBL/GenBank/DDBJ databases">
        <title>Genome Sequence of Selenomonas sputigena ATCC 33150.</title>
        <authorList>
            <person name="Miller D.P."/>
            <person name="Anvari S."/>
            <person name="Polson S.W."/>
            <person name="Macdonald M."/>
            <person name="Mcdowell J.V."/>
        </authorList>
    </citation>
    <scope>NUCLEOTIDE SEQUENCE [LARGE SCALE GENOMIC DNA]</scope>
    <source>
        <strain evidence="4 5">ATCC 33150</strain>
    </source>
</reference>
<dbReference type="RefSeq" id="WP_368846775.1">
    <property type="nucleotide sequence ID" value="NZ_CP194411.1"/>
</dbReference>
<dbReference type="SUPFAM" id="SSF55469">
    <property type="entry name" value="FMN-dependent nitroreductase-like"/>
    <property type="match status" value="1"/>
</dbReference>
<evidence type="ECO:0000256" key="1">
    <source>
        <dbReference type="ARBA" id="ARBA00007118"/>
    </source>
</evidence>
<dbReference type="PANTHER" id="PTHR43673:SF10">
    <property type="entry name" value="NADH DEHYDROGENASE_NAD(P)H NITROREDUCTASE XCC3605-RELATED"/>
    <property type="match status" value="1"/>
</dbReference>
<dbReference type="CDD" id="cd02062">
    <property type="entry name" value="Nitro_FMN_reductase"/>
    <property type="match status" value="1"/>
</dbReference>
<gene>
    <name evidence="4" type="ORF">QCO44_05240</name>
</gene>
<dbReference type="PANTHER" id="PTHR43673">
    <property type="entry name" value="NAD(P)H NITROREDUCTASE YDGI-RELATED"/>
    <property type="match status" value="1"/>
</dbReference>
<comment type="similarity">
    <text evidence="1">Belongs to the nitroreductase family.</text>
</comment>
<dbReference type="InterPro" id="IPR000415">
    <property type="entry name" value="Nitroreductase-like"/>
</dbReference>
<proteinExistence type="inferred from homology"/>
<organism evidence="4 5">
    <name type="scientific">Selenomonas sputigena</name>
    <dbReference type="NCBI Taxonomy" id="69823"/>
    <lineage>
        <taxon>Bacteria</taxon>
        <taxon>Bacillati</taxon>
        <taxon>Bacillota</taxon>
        <taxon>Negativicutes</taxon>
        <taxon>Selenomonadales</taxon>
        <taxon>Selenomonadaceae</taxon>
        <taxon>Selenomonas</taxon>
    </lineage>
</organism>
<dbReference type="InterPro" id="IPR029479">
    <property type="entry name" value="Nitroreductase"/>
</dbReference>
<dbReference type="EMBL" id="JARVLH010000003">
    <property type="protein sequence ID" value="MEX5285045.1"/>
    <property type="molecule type" value="Genomic_DNA"/>
</dbReference>
<dbReference type="Gene3D" id="3.40.109.10">
    <property type="entry name" value="NADH Oxidase"/>
    <property type="match status" value="1"/>
</dbReference>
<evidence type="ECO:0000313" key="5">
    <source>
        <dbReference type="Proteomes" id="UP001559623"/>
    </source>
</evidence>
<keyword evidence="5" id="KW-1185">Reference proteome</keyword>
<name>A0ABV3X4C1_9FIRM</name>
<dbReference type="Proteomes" id="UP001559623">
    <property type="component" value="Unassembled WGS sequence"/>
</dbReference>
<protein>
    <submittedName>
        <fullName evidence="4">Nitroreductase family protein</fullName>
    </submittedName>
</protein>
<feature type="domain" description="Nitroreductase" evidence="3">
    <location>
        <begin position="13"/>
        <end position="153"/>
    </location>
</feature>
<comment type="caution">
    <text evidence="4">The sequence shown here is derived from an EMBL/GenBank/DDBJ whole genome shotgun (WGS) entry which is preliminary data.</text>
</comment>
<sequence>MKMDLHKLYTGCRSYRRFRQDPIPQEVLQEIADTARIRSCALNAQVLRYLVIRSPAVVKKLSSCFRWAAKLPREIGTPTETQQPTAYIVVLKPEKTHPFADIDVGIALDTMAITAWSHGIGSCILGSINRKSLSEAVKIPTGFDVCMVLALGYPDHKSTLVEAGTEDSLNYYVDENRDYYVPKKSAADTITYL</sequence>
<accession>A0ABV3X4C1</accession>
<evidence type="ECO:0000313" key="4">
    <source>
        <dbReference type="EMBL" id="MEX5285045.1"/>
    </source>
</evidence>